<dbReference type="OrthoDB" id="69313at2"/>
<evidence type="ECO:0000259" key="1">
    <source>
        <dbReference type="Pfam" id="PF01656"/>
    </source>
</evidence>
<dbReference type="InterPro" id="IPR050678">
    <property type="entry name" value="DNA_Partitioning_ATPase"/>
</dbReference>
<evidence type="ECO:0000313" key="3">
    <source>
        <dbReference type="Proteomes" id="UP000389128"/>
    </source>
</evidence>
<sequence length="209" mass="23315">MHTIMVANPKGGCGKSTLAIHLASWFAHCDEIVCLADLDRQQSSAEWLKRRPSTLPPIRAWASEDGTPGAPPRDCGVGILDTPAGLHGKALRQLLREVDRVIVPVAPSRFDMLASRDFFDELAETKAVRKDRVGVAIVGMRVDPRTNASQQMLEFLQQFDLPLVTCIRNTQRYVQAVETGETLFDPGRNATGDLEQWRPLLDWLVTRRT</sequence>
<dbReference type="PANTHER" id="PTHR13696:SF96">
    <property type="entry name" value="COBQ_COBB_MIND_PARA NUCLEOTIDE BINDING DOMAIN-CONTAINING PROTEIN"/>
    <property type="match status" value="1"/>
</dbReference>
<dbReference type="Gene3D" id="3.40.50.300">
    <property type="entry name" value="P-loop containing nucleotide triphosphate hydrolases"/>
    <property type="match status" value="1"/>
</dbReference>
<dbReference type="Proteomes" id="UP000389128">
    <property type="component" value="Unassembled WGS sequence"/>
</dbReference>
<dbReference type="InterPro" id="IPR002586">
    <property type="entry name" value="CobQ/CobB/MinD/ParA_Nub-bd_dom"/>
</dbReference>
<dbReference type="RefSeq" id="WP_148577357.1">
    <property type="nucleotide sequence ID" value="NZ_JAVEUW010000051.1"/>
</dbReference>
<dbReference type="Pfam" id="PF01656">
    <property type="entry name" value="CbiA"/>
    <property type="match status" value="1"/>
</dbReference>
<dbReference type="CDD" id="cd02042">
    <property type="entry name" value="ParAB_family"/>
    <property type="match status" value="1"/>
</dbReference>
<protein>
    <submittedName>
        <fullName evidence="2">ParA family protein</fullName>
    </submittedName>
</protein>
<feature type="domain" description="CobQ/CobB/MinD/ParA nucleotide binding" evidence="1">
    <location>
        <begin position="4"/>
        <end position="182"/>
    </location>
</feature>
<accession>A0A6C2D6Y5</accession>
<dbReference type="AlphaFoldDB" id="A0A6C2D6Y5"/>
<dbReference type="PIRSF" id="PIRSF009320">
    <property type="entry name" value="Nuc_binding_HP_1000"/>
    <property type="match status" value="1"/>
</dbReference>
<proteinExistence type="predicted"/>
<comment type="caution">
    <text evidence="2">The sequence shown here is derived from an EMBL/GenBank/DDBJ whole genome shotgun (WGS) entry which is preliminary data.</text>
</comment>
<keyword evidence="3" id="KW-1185">Reference proteome</keyword>
<dbReference type="EMBL" id="SDKK01000001">
    <property type="protein sequence ID" value="TYC62268.1"/>
    <property type="molecule type" value="Genomic_DNA"/>
</dbReference>
<reference evidence="2 3" key="1">
    <citation type="submission" date="2019-01" db="EMBL/GenBank/DDBJ databases">
        <title>Zoogloea oleivorans genome sequencing and assembly.</title>
        <authorList>
            <person name="Tancsics A."/>
            <person name="Farkas M."/>
            <person name="Kriszt B."/>
            <person name="Maroti G."/>
            <person name="Horvath B."/>
        </authorList>
    </citation>
    <scope>NUCLEOTIDE SEQUENCE [LARGE SCALE GENOMIC DNA]</scope>
    <source>
        <strain evidence="2 3">Buc</strain>
    </source>
</reference>
<evidence type="ECO:0000313" key="2">
    <source>
        <dbReference type="EMBL" id="TYC62268.1"/>
    </source>
</evidence>
<dbReference type="PANTHER" id="PTHR13696">
    <property type="entry name" value="P-LOOP CONTAINING NUCLEOSIDE TRIPHOSPHATE HYDROLASE"/>
    <property type="match status" value="1"/>
</dbReference>
<gene>
    <name evidence="2" type="ORF">ETQ85_01570</name>
</gene>
<name>A0A6C2D6Y5_9RHOO</name>
<dbReference type="InterPro" id="IPR027417">
    <property type="entry name" value="P-loop_NTPase"/>
</dbReference>
<organism evidence="2 3">
    <name type="scientific">Zoogloea oleivorans</name>
    <dbReference type="NCBI Taxonomy" id="1552750"/>
    <lineage>
        <taxon>Bacteria</taxon>
        <taxon>Pseudomonadati</taxon>
        <taxon>Pseudomonadota</taxon>
        <taxon>Betaproteobacteria</taxon>
        <taxon>Rhodocyclales</taxon>
        <taxon>Zoogloeaceae</taxon>
        <taxon>Zoogloea</taxon>
    </lineage>
</organism>
<dbReference type="SUPFAM" id="SSF52540">
    <property type="entry name" value="P-loop containing nucleoside triphosphate hydrolases"/>
    <property type="match status" value="1"/>
</dbReference>